<name>A0A6N1NLA2_9VIRU</name>
<evidence type="ECO:0000256" key="2">
    <source>
        <dbReference type="ARBA" id="ARBA00007375"/>
    </source>
</evidence>
<sequence length="255" mass="30241">MDKKILILILTTILVVITSVVYIKFVIYDYMVNIKYFVKWIPVLLLIIQTLFFLCYFNIFKRDTNQLNYCFYLIFAYVLCMIGDISLMFDEMVIYMIGMLMFMIAYFLFGLGRIYNIKKYIYRTSKVKIILGAIFILIAQICYVPYVIYLASSNQKFDSIEIKIAICIYSCFINFSVLCNYIYLITFGTYRAWFSFVGVLIFGISDCVLILHDIKYEYKWIETLAISLYWIGLTIVSWATYKNNQYGYIILDFDV</sequence>
<organism evidence="7">
    <name type="scientific">Tupanvirus soda lake</name>
    <dbReference type="NCBI Taxonomy" id="2126985"/>
    <lineage>
        <taxon>Viruses</taxon>
        <taxon>Varidnaviria</taxon>
        <taxon>Bamfordvirae</taxon>
        <taxon>Nucleocytoviricota</taxon>
        <taxon>Megaviricetes</taxon>
        <taxon>Imitervirales</taxon>
        <taxon>Mimiviridae</taxon>
        <taxon>Megamimivirinae</taxon>
        <taxon>Tupanvirus</taxon>
        <taxon>Tupanvirus salinum</taxon>
    </lineage>
</organism>
<feature type="transmembrane region" description="Helical" evidence="6">
    <location>
        <begin position="223"/>
        <end position="241"/>
    </location>
</feature>
<accession>A0A6N1NLA2</accession>
<evidence type="ECO:0000256" key="5">
    <source>
        <dbReference type="ARBA" id="ARBA00023136"/>
    </source>
</evidence>
<feature type="transmembrane region" description="Helical" evidence="6">
    <location>
        <begin position="7"/>
        <end position="28"/>
    </location>
</feature>
<feature type="transmembrane region" description="Helical" evidence="6">
    <location>
        <begin position="69"/>
        <end position="87"/>
    </location>
</feature>
<dbReference type="GeneID" id="80518779"/>
<evidence type="ECO:0000313" key="7">
    <source>
        <dbReference type="EMBL" id="QKU35354.1"/>
    </source>
</evidence>
<reference evidence="7" key="1">
    <citation type="submission" date="2017-01" db="EMBL/GenBank/DDBJ databases">
        <authorList>
            <person name="Assis F.L."/>
            <person name="Abrahao J.S."/>
            <person name="Silva L."/>
            <person name="Khalil J.B."/>
            <person name="Rodrigues R."/>
            <person name="Silva L.S."/>
            <person name="Arantes T."/>
            <person name="Boratto P."/>
            <person name="Andrade M."/>
            <person name="Kroon E.G."/>
            <person name="Ribeiro B."/>
            <person name="Bergier I."/>
            <person name="Seligmann H."/>
            <person name="Ghigo E."/>
            <person name="Colson P."/>
            <person name="Levasseur A."/>
            <person name="Raoult D."/>
            <person name="Scola B.L."/>
        </authorList>
    </citation>
    <scope>NUCLEOTIDE SEQUENCE</scope>
    <source>
        <strain evidence="7">Soda lake</strain>
    </source>
</reference>
<evidence type="ECO:0000256" key="6">
    <source>
        <dbReference type="SAM" id="Phobius"/>
    </source>
</evidence>
<evidence type="ECO:0000256" key="1">
    <source>
        <dbReference type="ARBA" id="ARBA00004141"/>
    </source>
</evidence>
<feature type="transmembrane region" description="Helical" evidence="6">
    <location>
        <begin position="192"/>
        <end position="211"/>
    </location>
</feature>
<evidence type="ECO:0000256" key="4">
    <source>
        <dbReference type="ARBA" id="ARBA00022989"/>
    </source>
</evidence>
<feature type="transmembrane region" description="Helical" evidence="6">
    <location>
        <begin position="93"/>
        <end position="115"/>
    </location>
</feature>
<evidence type="ECO:0000256" key="3">
    <source>
        <dbReference type="ARBA" id="ARBA00022692"/>
    </source>
</evidence>
<keyword evidence="3 6" id="KW-0812">Transmembrane</keyword>
<dbReference type="InterPro" id="IPR012506">
    <property type="entry name" value="TMEM86B-like"/>
</dbReference>
<comment type="similarity">
    <text evidence="2">Belongs to the TMEM86 family.</text>
</comment>
<dbReference type="Pfam" id="PF07947">
    <property type="entry name" value="YhhN"/>
    <property type="match status" value="1"/>
</dbReference>
<keyword evidence="5 6" id="KW-0472">Membrane</keyword>
<feature type="transmembrane region" description="Helical" evidence="6">
    <location>
        <begin position="162"/>
        <end position="185"/>
    </location>
</feature>
<dbReference type="EMBL" id="KY523104">
    <property type="protein sequence ID" value="QKU35354.1"/>
    <property type="molecule type" value="Genomic_DNA"/>
</dbReference>
<reference evidence="7" key="2">
    <citation type="journal article" date="2018" name="Nat. Commun.">
        <title>Tailed giant Tupanvirus possesses the most complete translational apparatus of the known virosphere.</title>
        <authorList>
            <person name="Abrahao J."/>
            <person name="Silva L."/>
            <person name="Silva L.S."/>
            <person name="Khalil J.Y.B."/>
            <person name="Rodrigues R."/>
            <person name="Arantes T."/>
            <person name="Assis F."/>
            <person name="Boratto P."/>
            <person name="Andrade M."/>
            <person name="Kroon E.G."/>
            <person name="Ribeiro B."/>
            <person name="Bergier I."/>
            <person name="Seligmann H."/>
            <person name="Ghigo E."/>
            <person name="Colson P."/>
            <person name="Levasseur A."/>
            <person name="Kroemer G."/>
            <person name="Raoult D."/>
            <person name="La Scola B."/>
        </authorList>
    </citation>
    <scope>NUCLEOTIDE SEQUENCE [LARGE SCALE GENOMIC DNA]</scope>
    <source>
        <strain evidence="7">Soda lake</strain>
    </source>
</reference>
<protein>
    <submittedName>
        <fullName evidence="7">Lysoplasmalogenase</fullName>
    </submittedName>
</protein>
<comment type="subcellular location">
    <subcellularLocation>
        <location evidence="1">Membrane</location>
        <topology evidence="1">Multi-pass membrane protein</topology>
    </subcellularLocation>
</comment>
<dbReference type="GO" id="GO:0016020">
    <property type="term" value="C:membrane"/>
    <property type="evidence" value="ECO:0007669"/>
    <property type="project" value="UniProtKB-SubCell"/>
</dbReference>
<dbReference type="RefSeq" id="YP_010782015.1">
    <property type="nucleotide sequence ID" value="NC_075039.1"/>
</dbReference>
<feature type="transmembrane region" description="Helical" evidence="6">
    <location>
        <begin position="127"/>
        <end position="150"/>
    </location>
</feature>
<proteinExistence type="inferred from homology"/>
<keyword evidence="4 6" id="KW-1133">Transmembrane helix</keyword>
<dbReference type="KEGG" id="vg:80518779"/>
<feature type="transmembrane region" description="Helical" evidence="6">
    <location>
        <begin position="40"/>
        <end position="57"/>
    </location>
</feature>